<dbReference type="GO" id="GO:0008234">
    <property type="term" value="F:cysteine-type peptidase activity"/>
    <property type="evidence" value="ECO:0007669"/>
    <property type="project" value="UniProtKB-KW"/>
</dbReference>
<dbReference type="PANTHER" id="PTHR47359:SF3">
    <property type="entry name" value="NLP_P60 DOMAIN-CONTAINING PROTEIN-RELATED"/>
    <property type="match status" value="1"/>
</dbReference>
<dbReference type="SUPFAM" id="SSF54001">
    <property type="entry name" value="Cysteine proteinases"/>
    <property type="match status" value="1"/>
</dbReference>
<feature type="chain" id="PRO_5038453457" evidence="7">
    <location>
        <begin position="26"/>
        <end position="354"/>
    </location>
</feature>
<dbReference type="InterPro" id="IPR038765">
    <property type="entry name" value="Papain-like_cys_pep_sf"/>
</dbReference>
<comment type="caution">
    <text evidence="9">The sequence shown here is derived from an EMBL/GenBank/DDBJ whole genome shotgun (WGS) entry which is preliminary data.</text>
</comment>
<feature type="coiled-coil region" evidence="5">
    <location>
        <begin position="44"/>
        <end position="99"/>
    </location>
</feature>
<gene>
    <name evidence="9" type="ORF">FHX39_003279</name>
</gene>
<evidence type="ECO:0000313" key="9">
    <source>
        <dbReference type="EMBL" id="MBB3328335.1"/>
    </source>
</evidence>
<evidence type="ECO:0000256" key="4">
    <source>
        <dbReference type="ARBA" id="ARBA00022807"/>
    </source>
</evidence>
<dbReference type="Proteomes" id="UP000565572">
    <property type="component" value="Unassembled WGS sequence"/>
</dbReference>
<dbReference type="InterPro" id="IPR000064">
    <property type="entry name" value="NLP_P60_dom"/>
</dbReference>
<dbReference type="InterPro" id="IPR051794">
    <property type="entry name" value="PG_Endopeptidase_C40"/>
</dbReference>
<keyword evidence="10" id="KW-1185">Reference proteome</keyword>
<feature type="signal peptide" evidence="7">
    <location>
        <begin position="1"/>
        <end position="25"/>
    </location>
</feature>
<evidence type="ECO:0000256" key="6">
    <source>
        <dbReference type="SAM" id="MobiDB-lite"/>
    </source>
</evidence>
<evidence type="ECO:0000256" key="3">
    <source>
        <dbReference type="ARBA" id="ARBA00022801"/>
    </source>
</evidence>
<feature type="domain" description="NlpC/P60" evidence="8">
    <location>
        <begin position="239"/>
        <end position="354"/>
    </location>
</feature>
<dbReference type="RefSeq" id="WP_183340142.1">
    <property type="nucleotide sequence ID" value="NZ_JACHZG010000001.1"/>
</dbReference>
<evidence type="ECO:0000256" key="7">
    <source>
        <dbReference type="SAM" id="SignalP"/>
    </source>
</evidence>
<keyword evidence="7" id="KW-0732">Signal</keyword>
<evidence type="ECO:0000313" key="10">
    <source>
        <dbReference type="Proteomes" id="UP000565572"/>
    </source>
</evidence>
<dbReference type="AlphaFoldDB" id="A0A7W5JXY4"/>
<reference evidence="9 10" key="1">
    <citation type="submission" date="2020-08" db="EMBL/GenBank/DDBJ databases">
        <title>Sequencing the genomes of 1000 actinobacteria strains.</title>
        <authorList>
            <person name="Klenk H.-P."/>
        </authorList>
    </citation>
    <scope>NUCLEOTIDE SEQUENCE [LARGE SCALE GENOMIC DNA]</scope>
    <source>
        <strain evidence="9 10">DSM 11053</strain>
    </source>
</reference>
<dbReference type="PROSITE" id="PS51935">
    <property type="entry name" value="NLPC_P60"/>
    <property type="match status" value="1"/>
</dbReference>
<evidence type="ECO:0000259" key="8">
    <source>
        <dbReference type="PROSITE" id="PS51935"/>
    </source>
</evidence>
<dbReference type="Gene3D" id="3.90.1720.10">
    <property type="entry name" value="endopeptidase domain like (from Nostoc punctiforme)"/>
    <property type="match status" value="1"/>
</dbReference>
<keyword evidence="2" id="KW-0645">Protease</keyword>
<dbReference type="GO" id="GO:0006508">
    <property type="term" value="P:proteolysis"/>
    <property type="evidence" value="ECO:0007669"/>
    <property type="project" value="UniProtKB-KW"/>
</dbReference>
<feature type="compositionally biased region" description="Polar residues" evidence="6">
    <location>
        <begin position="215"/>
        <end position="239"/>
    </location>
</feature>
<sequence>MFPRHRETRATARVAALGLTSLALGAVMFAGPVSTASADPAVTIAEAKAQIEQLQVDAEALDQDYLAIKQQVDASKADLALKQQDAQAQSQKVDALRKQVGQAALAQFQDRNVDTAAQLLLDSDTEGFLSQVSTIEKVGSNQNKVLQDFQQQRAGLADLQKSQQTELVALEKKETDLETLKAGSDKKLTEAKAVLAKLTTEQQQTLAAQDQKQTSDAQTLAESALGTTPETPASSTADNSKGEAALAWAVKQLGKPYSFGATGPSSFDCSGLTLGAWKAAGVSINRTSQAQFKNGRAIAKSDLKPGDLVFYYGGISHVAMYVGNGTIIHAPHSGTVVKYAKLDSMPFAGARRPA</sequence>
<evidence type="ECO:0000256" key="5">
    <source>
        <dbReference type="SAM" id="Coils"/>
    </source>
</evidence>
<proteinExistence type="inferred from homology"/>
<dbReference type="EMBL" id="JACHZG010000001">
    <property type="protein sequence ID" value="MBB3328335.1"/>
    <property type="molecule type" value="Genomic_DNA"/>
</dbReference>
<name>A0A7W5JXY4_9ACTN</name>
<feature type="region of interest" description="Disordered" evidence="6">
    <location>
        <begin position="206"/>
        <end position="240"/>
    </location>
</feature>
<protein>
    <submittedName>
        <fullName evidence="9">Cell wall-associated NlpC family hydrolase</fullName>
    </submittedName>
</protein>
<keyword evidence="5" id="KW-0175">Coiled coil</keyword>
<dbReference type="Pfam" id="PF00877">
    <property type="entry name" value="NLPC_P60"/>
    <property type="match status" value="1"/>
</dbReference>
<evidence type="ECO:0000256" key="1">
    <source>
        <dbReference type="ARBA" id="ARBA00007074"/>
    </source>
</evidence>
<comment type="similarity">
    <text evidence="1">Belongs to the peptidase C40 family.</text>
</comment>
<evidence type="ECO:0000256" key="2">
    <source>
        <dbReference type="ARBA" id="ARBA00022670"/>
    </source>
</evidence>
<keyword evidence="3 9" id="KW-0378">Hydrolase</keyword>
<dbReference type="PANTHER" id="PTHR47359">
    <property type="entry name" value="PEPTIDOGLYCAN DL-ENDOPEPTIDASE CWLO"/>
    <property type="match status" value="1"/>
</dbReference>
<keyword evidence="4" id="KW-0788">Thiol protease</keyword>
<organism evidence="9 10">
    <name type="scientific">Microlunatus antarcticus</name>
    <dbReference type="NCBI Taxonomy" id="53388"/>
    <lineage>
        <taxon>Bacteria</taxon>
        <taxon>Bacillati</taxon>
        <taxon>Actinomycetota</taxon>
        <taxon>Actinomycetes</taxon>
        <taxon>Propionibacteriales</taxon>
        <taxon>Propionibacteriaceae</taxon>
        <taxon>Microlunatus</taxon>
    </lineage>
</organism>
<accession>A0A7W5JXY4</accession>